<evidence type="ECO:0000256" key="1">
    <source>
        <dbReference type="SAM" id="Phobius"/>
    </source>
</evidence>
<protein>
    <submittedName>
        <fullName evidence="2">Uncharacterized protein</fullName>
    </submittedName>
</protein>
<dbReference type="STRING" id="335283.Neut_2471"/>
<keyword evidence="1" id="KW-1133">Transmembrane helix</keyword>
<evidence type="ECO:0000313" key="2">
    <source>
        <dbReference type="EMBL" id="ABI60679.1"/>
    </source>
</evidence>
<evidence type="ECO:0000313" key="3">
    <source>
        <dbReference type="Proteomes" id="UP000001966"/>
    </source>
</evidence>
<keyword evidence="1" id="KW-0472">Membrane</keyword>
<feature type="transmembrane region" description="Helical" evidence="1">
    <location>
        <begin position="50"/>
        <end position="70"/>
    </location>
</feature>
<dbReference type="KEGG" id="net:Neut_2471"/>
<dbReference type="EMBL" id="CP000450">
    <property type="protein sequence ID" value="ABI60679.1"/>
    <property type="molecule type" value="Genomic_DNA"/>
</dbReference>
<dbReference type="Proteomes" id="UP000001966">
    <property type="component" value="Chromosome"/>
</dbReference>
<accession>Q0ADA3</accession>
<proteinExistence type="predicted"/>
<organism evidence="2 3">
    <name type="scientific">Nitrosomonas eutropha (strain DSM 101675 / C91 / Nm57)</name>
    <dbReference type="NCBI Taxonomy" id="335283"/>
    <lineage>
        <taxon>Bacteria</taxon>
        <taxon>Pseudomonadati</taxon>
        <taxon>Pseudomonadota</taxon>
        <taxon>Betaproteobacteria</taxon>
        <taxon>Nitrosomonadales</taxon>
        <taxon>Nitrosomonadaceae</taxon>
        <taxon>Nitrosomonas</taxon>
    </lineage>
</organism>
<dbReference type="HOGENOM" id="CLU_2260776_0_0_4"/>
<keyword evidence="1" id="KW-0812">Transmembrane</keyword>
<dbReference type="AlphaFoldDB" id="Q0ADA3"/>
<gene>
    <name evidence="2" type="ordered locus">Neut_2471</name>
</gene>
<reference evidence="2 3" key="1">
    <citation type="journal article" date="2007" name="Environ. Microbiol.">
        <title>Whole-genome analysis of the ammonia-oxidizing bacterium, Nitrosomonas eutropha C91: implications for niche adaptation.</title>
        <authorList>
            <person name="Stein L.Y."/>
            <person name="Arp D.J."/>
            <person name="Berube P.M."/>
            <person name="Chain P.S."/>
            <person name="Hauser L."/>
            <person name="Jetten M.S."/>
            <person name="Klotz M.G."/>
            <person name="Larimer F.W."/>
            <person name="Norton J.M."/>
            <person name="Op den Camp H.J.M."/>
            <person name="Shin M."/>
            <person name="Wei X."/>
        </authorList>
    </citation>
    <scope>NUCLEOTIDE SEQUENCE [LARGE SCALE GENOMIC DNA]</scope>
    <source>
        <strain evidence="3">DSM 101675 / C91 / Nm57</strain>
    </source>
</reference>
<name>Q0ADA3_NITEC</name>
<sequence length="103" mass="11147">MTGPRVSGPFKGFHGGIKAREVMFLHELPEPPMEKLSHACTSVQYSNPSFIYPFASTAGYYLAVGALLHIRFPCSDTPRLRASAAAINFPAVNFVVSSSTKCP</sequence>